<keyword evidence="7" id="KW-0732">Signal</keyword>
<dbReference type="GO" id="GO:0004563">
    <property type="term" value="F:beta-N-acetylhexosaminidase activity"/>
    <property type="evidence" value="ECO:0007669"/>
    <property type="project" value="UniProtKB-EC"/>
</dbReference>
<protein>
    <recommendedName>
        <fullName evidence="3">beta-N-acetylhexosaminidase</fullName>
        <ecNumber evidence="3">3.2.1.52</ecNumber>
    </recommendedName>
</protein>
<proteinExistence type="inferred from homology"/>
<dbReference type="EC" id="3.2.1.52" evidence="3"/>
<accession>A0A3E3DRT7</accession>
<dbReference type="InterPro" id="IPR050226">
    <property type="entry name" value="NagZ_Beta-hexosaminidase"/>
</dbReference>
<dbReference type="PROSITE" id="PS51257">
    <property type="entry name" value="PROKAR_LIPOPROTEIN"/>
    <property type="match status" value="1"/>
</dbReference>
<feature type="compositionally biased region" description="Low complexity" evidence="6">
    <location>
        <begin position="84"/>
        <end position="96"/>
    </location>
</feature>
<dbReference type="RefSeq" id="WP_029466632.1">
    <property type="nucleotide sequence ID" value="NZ_CACRUH010000084.1"/>
</dbReference>
<dbReference type="PANTHER" id="PTHR30480:SF13">
    <property type="entry name" value="BETA-HEXOSAMINIDASE"/>
    <property type="match status" value="1"/>
</dbReference>
<feature type="compositionally biased region" description="Polar residues" evidence="6">
    <location>
        <begin position="57"/>
        <end position="76"/>
    </location>
</feature>
<dbReference type="OrthoDB" id="9805821at2"/>
<keyword evidence="4 9" id="KW-0378">Hydrolase</keyword>
<feature type="region of interest" description="Disordered" evidence="6">
    <location>
        <begin position="28"/>
        <end position="97"/>
    </location>
</feature>
<dbReference type="SUPFAM" id="SSF51445">
    <property type="entry name" value="(Trans)glycosidases"/>
    <property type="match status" value="1"/>
</dbReference>
<keyword evidence="5" id="KW-0326">Glycosidase</keyword>
<organism evidence="9 10">
    <name type="scientific">Hungatella hathewayi</name>
    <dbReference type="NCBI Taxonomy" id="154046"/>
    <lineage>
        <taxon>Bacteria</taxon>
        <taxon>Bacillati</taxon>
        <taxon>Bacillota</taxon>
        <taxon>Clostridia</taxon>
        <taxon>Lachnospirales</taxon>
        <taxon>Lachnospiraceae</taxon>
        <taxon>Hungatella</taxon>
    </lineage>
</organism>
<dbReference type="InterPro" id="IPR001764">
    <property type="entry name" value="Glyco_hydro_3_N"/>
</dbReference>
<evidence type="ECO:0000313" key="10">
    <source>
        <dbReference type="Proteomes" id="UP000261023"/>
    </source>
</evidence>
<comment type="similarity">
    <text evidence="2">Belongs to the glycosyl hydrolase 3 family.</text>
</comment>
<sequence length="437" mass="46389">MQKRVLIGLTGALILLLTACSAKGGGTLMDAESNRSQWPVQEEGTMDSSMPGEDGSASLSAEANTSLSAEASTSPPTREASINPASSEPSPDSADPTLQSILSQMTLHEKVCQMLVVTPESITGVEAVTAAGGTTKKALQAMPVGGILYSKPNLRSKEQVKTMLQNTQSYSAIPLMFTCDEEGGRVNRLMSTVNTTMIGPMLDYKDQGAETAYKNACTIASDMSALGFNADMAPVADVWSNPENTVIGDRAYSDDFQQAAVLVASAVEGFHAGGVATALKHFPGHGDTSEDSHYGAVFITKTLEEIREKELLPFRAGIQADSDMVMIGHLILSDIDDQPAPFSHKIVTELLRQELGFDGVIITDGLQMKAMTDFYSDGAIACSAVKAGVDMLLCPANPEEAAAALEDAVKNGDLTESRIEESVLRILKMKKERGMIP</sequence>
<dbReference type="AlphaFoldDB" id="A0A3E3DRT7"/>
<dbReference type="InterPro" id="IPR036962">
    <property type="entry name" value="Glyco_hydro_3_N_sf"/>
</dbReference>
<name>A0A3E3DRT7_9FIRM</name>
<evidence type="ECO:0000256" key="5">
    <source>
        <dbReference type="ARBA" id="ARBA00023295"/>
    </source>
</evidence>
<reference evidence="9 10" key="1">
    <citation type="submission" date="2018-08" db="EMBL/GenBank/DDBJ databases">
        <title>A genome reference for cultivated species of the human gut microbiota.</title>
        <authorList>
            <person name="Zou Y."/>
            <person name="Xue W."/>
            <person name="Luo G."/>
        </authorList>
    </citation>
    <scope>NUCLEOTIDE SEQUENCE [LARGE SCALE GENOMIC DNA]</scope>
    <source>
        <strain evidence="9 10">AF19-13AC</strain>
    </source>
</reference>
<dbReference type="GO" id="GO:0005975">
    <property type="term" value="P:carbohydrate metabolic process"/>
    <property type="evidence" value="ECO:0007669"/>
    <property type="project" value="InterPro"/>
</dbReference>
<feature type="chain" id="PRO_5039054815" description="beta-N-acetylhexosaminidase" evidence="7">
    <location>
        <begin position="25"/>
        <end position="437"/>
    </location>
</feature>
<evidence type="ECO:0000256" key="7">
    <source>
        <dbReference type="SAM" id="SignalP"/>
    </source>
</evidence>
<evidence type="ECO:0000256" key="3">
    <source>
        <dbReference type="ARBA" id="ARBA00012663"/>
    </source>
</evidence>
<evidence type="ECO:0000313" key="9">
    <source>
        <dbReference type="EMBL" id="RGD71649.1"/>
    </source>
</evidence>
<gene>
    <name evidence="9" type="ORF">DWX31_05045</name>
</gene>
<dbReference type="InterPro" id="IPR017853">
    <property type="entry name" value="GH"/>
</dbReference>
<dbReference type="PANTHER" id="PTHR30480">
    <property type="entry name" value="BETA-HEXOSAMINIDASE-RELATED"/>
    <property type="match status" value="1"/>
</dbReference>
<feature type="signal peptide" evidence="7">
    <location>
        <begin position="1"/>
        <end position="24"/>
    </location>
</feature>
<comment type="catalytic activity">
    <reaction evidence="1">
        <text>Hydrolysis of terminal non-reducing N-acetyl-D-hexosamine residues in N-acetyl-beta-D-hexosaminides.</text>
        <dbReference type="EC" id="3.2.1.52"/>
    </reaction>
</comment>
<dbReference type="Gene3D" id="3.20.20.300">
    <property type="entry name" value="Glycoside hydrolase, family 3, N-terminal domain"/>
    <property type="match status" value="1"/>
</dbReference>
<comment type="caution">
    <text evidence="9">The sequence shown here is derived from an EMBL/GenBank/DDBJ whole genome shotgun (WGS) entry which is preliminary data.</text>
</comment>
<dbReference type="EMBL" id="QTJW01000003">
    <property type="protein sequence ID" value="RGD71649.1"/>
    <property type="molecule type" value="Genomic_DNA"/>
</dbReference>
<evidence type="ECO:0000256" key="6">
    <source>
        <dbReference type="SAM" id="MobiDB-lite"/>
    </source>
</evidence>
<dbReference type="GO" id="GO:0009254">
    <property type="term" value="P:peptidoglycan turnover"/>
    <property type="evidence" value="ECO:0007669"/>
    <property type="project" value="TreeGrafter"/>
</dbReference>
<evidence type="ECO:0000256" key="1">
    <source>
        <dbReference type="ARBA" id="ARBA00001231"/>
    </source>
</evidence>
<feature type="domain" description="Glycoside hydrolase family 3 N-terminal" evidence="8">
    <location>
        <begin position="106"/>
        <end position="428"/>
    </location>
</feature>
<evidence type="ECO:0000259" key="8">
    <source>
        <dbReference type="Pfam" id="PF00933"/>
    </source>
</evidence>
<evidence type="ECO:0000256" key="2">
    <source>
        <dbReference type="ARBA" id="ARBA00005336"/>
    </source>
</evidence>
<dbReference type="Pfam" id="PF00933">
    <property type="entry name" value="Glyco_hydro_3"/>
    <property type="match status" value="1"/>
</dbReference>
<evidence type="ECO:0000256" key="4">
    <source>
        <dbReference type="ARBA" id="ARBA00022801"/>
    </source>
</evidence>
<dbReference type="Proteomes" id="UP000261023">
    <property type="component" value="Unassembled WGS sequence"/>
</dbReference>